<dbReference type="OrthoDB" id="9784811at2"/>
<dbReference type="SUPFAM" id="SSF88713">
    <property type="entry name" value="Glycoside hydrolase/deacetylase"/>
    <property type="match status" value="1"/>
</dbReference>
<dbReference type="Proteomes" id="UP000245926">
    <property type="component" value="Chromosome"/>
</dbReference>
<protein>
    <recommendedName>
        <fullName evidence="3">Divergent polysaccharide deacetylase family protein</fullName>
    </recommendedName>
</protein>
<organism evidence="1 2">
    <name type="scientific">Methylobacterium durans</name>
    <dbReference type="NCBI Taxonomy" id="2202825"/>
    <lineage>
        <taxon>Bacteria</taxon>
        <taxon>Pseudomonadati</taxon>
        <taxon>Pseudomonadota</taxon>
        <taxon>Alphaproteobacteria</taxon>
        <taxon>Hyphomicrobiales</taxon>
        <taxon>Methylobacteriaceae</taxon>
        <taxon>Methylobacterium</taxon>
    </lineage>
</organism>
<evidence type="ECO:0000313" key="1">
    <source>
        <dbReference type="EMBL" id="AWN42102.1"/>
    </source>
</evidence>
<keyword evidence="2" id="KW-1185">Reference proteome</keyword>
<dbReference type="CDD" id="cd10936">
    <property type="entry name" value="CE4_DAC2"/>
    <property type="match status" value="1"/>
</dbReference>
<dbReference type="GO" id="GO:0005975">
    <property type="term" value="P:carbohydrate metabolic process"/>
    <property type="evidence" value="ECO:0007669"/>
    <property type="project" value="InterPro"/>
</dbReference>
<gene>
    <name evidence="1" type="ORF">DK389_18365</name>
</gene>
<reference evidence="2" key="1">
    <citation type="submission" date="2018-05" db="EMBL/GenBank/DDBJ databases">
        <title>Complete Genome Sequence of Methylobacterium sp. 17SD2-17.</title>
        <authorList>
            <person name="Srinivasan S."/>
        </authorList>
    </citation>
    <scope>NUCLEOTIDE SEQUENCE [LARGE SCALE GENOMIC DNA]</scope>
    <source>
        <strain evidence="2">17SD2-17</strain>
    </source>
</reference>
<evidence type="ECO:0000313" key="2">
    <source>
        <dbReference type="Proteomes" id="UP000245926"/>
    </source>
</evidence>
<dbReference type="InterPro" id="IPR006837">
    <property type="entry name" value="Divergent_DAC"/>
</dbReference>
<name>A0A2U8W9V7_9HYPH</name>
<dbReference type="InterPro" id="IPR011330">
    <property type="entry name" value="Glyco_hydro/deAcase_b/a-brl"/>
</dbReference>
<accession>A0A2U8W9V7</accession>
<dbReference type="PANTHER" id="PTHR30105">
    <property type="entry name" value="UNCHARACTERIZED YIBQ-RELATED"/>
    <property type="match status" value="1"/>
</dbReference>
<dbReference type="Gene3D" id="3.20.20.370">
    <property type="entry name" value="Glycoside hydrolase/deacetylase"/>
    <property type="match status" value="1"/>
</dbReference>
<proteinExistence type="predicted"/>
<dbReference type="AlphaFoldDB" id="A0A2U8W9V7"/>
<dbReference type="PANTHER" id="PTHR30105:SF2">
    <property type="entry name" value="DIVERGENT POLYSACCHARIDE DEACETYLASE SUPERFAMILY"/>
    <property type="match status" value="1"/>
</dbReference>
<dbReference type="RefSeq" id="WP_109891655.1">
    <property type="nucleotide sequence ID" value="NZ_CP029550.1"/>
</dbReference>
<sequence length="411" mass="42935">MSLPSDDILTRPLGVPEPADDCLKGRLARLRAQLRPRHVHAGLGAALLASIALLFVVGDPRGGEPRATAVIALRKMPSERPRPAPEESVRTVEAELPPAPAQSSAEEVETASGVTVFRPSGTAAPNDAVVIRVPTVAVKLAAAPDPRLVERGRHGALPKLGDGRLRALDVYARPEEPGTGPRIAILLTGLGTGQAATAAAIVKLPPQVSLAFAPYGEVERSAARARDFGHEVLVQVPMEPFDYPDSDPGPQTLLVAARPAENADRLAWVMSRVPGAVGLTNFMGSKLMADGAGLEPVLREVAARGLGFVDDGTAQRSLANGLAGKAKAPVARADIVLDAVPRADAIDRELARLEAQARTRGFVLASATAMPLSIERIARWAKDLDARGLRLVPVSAALRGPGAGTRVSTAE</sequence>
<dbReference type="Pfam" id="PF04748">
    <property type="entry name" value="Polysacc_deac_2"/>
    <property type="match status" value="1"/>
</dbReference>
<dbReference type="EMBL" id="CP029550">
    <property type="protein sequence ID" value="AWN42102.1"/>
    <property type="molecule type" value="Genomic_DNA"/>
</dbReference>
<evidence type="ECO:0008006" key="3">
    <source>
        <dbReference type="Google" id="ProtNLM"/>
    </source>
</evidence>
<dbReference type="KEGG" id="mets:DK389_18365"/>